<evidence type="ECO:0000256" key="1">
    <source>
        <dbReference type="ARBA" id="ARBA00004167"/>
    </source>
</evidence>
<dbReference type="PANTHER" id="PTHR36985:SF1">
    <property type="entry name" value="TRANSLOCATION AND ASSEMBLY MODULE SUBUNIT TAMB"/>
    <property type="match status" value="1"/>
</dbReference>
<proteinExistence type="predicted"/>
<evidence type="ECO:0000256" key="5">
    <source>
        <dbReference type="SAM" id="Phobius"/>
    </source>
</evidence>
<keyword evidence="3 5" id="KW-1133">Transmembrane helix</keyword>
<accession>A0A060RD82</accession>
<evidence type="ECO:0000256" key="4">
    <source>
        <dbReference type="ARBA" id="ARBA00023136"/>
    </source>
</evidence>
<evidence type="ECO:0000256" key="3">
    <source>
        <dbReference type="ARBA" id="ARBA00022989"/>
    </source>
</evidence>
<dbReference type="Proteomes" id="UP000027616">
    <property type="component" value="Chromosome I"/>
</dbReference>
<dbReference type="PANTHER" id="PTHR36985">
    <property type="entry name" value="TRANSLOCATION AND ASSEMBLY MODULE SUBUNIT TAMB"/>
    <property type="match status" value="1"/>
</dbReference>
<evidence type="ECO:0000313" key="8">
    <source>
        <dbReference type="Proteomes" id="UP000027616"/>
    </source>
</evidence>
<dbReference type="EMBL" id="HG934468">
    <property type="protein sequence ID" value="CDN31983.1"/>
    <property type="molecule type" value="Genomic_DNA"/>
</dbReference>
<dbReference type="HOGENOM" id="CLU_002997_1_1_10"/>
<dbReference type="GO" id="GO:0009306">
    <property type="term" value="P:protein secretion"/>
    <property type="evidence" value="ECO:0007669"/>
    <property type="project" value="InterPro"/>
</dbReference>
<reference evidence="7 8" key="1">
    <citation type="journal article" date="2015" name="Genome Announc.">
        <title>Complete Genome Sequence of the Novel Leech Symbiont Mucinivorans hirudinis M3T.</title>
        <authorList>
            <person name="Nelson M.C."/>
            <person name="Bomar L."/>
            <person name="Graf J."/>
        </authorList>
    </citation>
    <scope>NUCLEOTIDE SEQUENCE [LARGE SCALE GENOMIC DNA]</scope>
    <source>
        <strain evidence="8">M3</strain>
    </source>
</reference>
<sequence length="1487" mass="166156">MKKVLKFILSFVSILIIAMVSVPIIVSMLLQVAVVQNFAVRQVTEMLSKKAETVMSISRIDIEFFNRVVIDDLYVQDQYGDSLIYVKQLRVGIRGINFLTGKISLGSVDLDGGFCHLYEDGKIMNVAWVFDHFKPAVEPTNVPDFRLSAKEVNLINFGFKLRYFDTQPQQWGINFRGMDFYDLNMQGRNVEIFNYDINLSMERLTLKDRSGFYLEHFSSGNCGVNERSMHFSQVRLETGATQLNFNYIDLNYDNWYAYNDFVEKVVFDGDILPSRVSMKDLSYFIGQKPDNPFAVNFSGYVHGAIPRLRGRLSNVRNRNTTLNLDFAVEGLPDINKTRFELDVENLNTDAVDANSIVRDFAGVELGADLMLLLGRAQGIRVDGRFAGMFSDFTAHATARVHQGVLNGKLEFTPSHSERTRIRGALSTRDFGIGKLLNNKNLQNISFDTQVDALLSKGKIISVNAKGDVPHFWLAGYDYRGIKIDGEFAGRSYSGRVECADTNMNFSADGRFEMRGDVPAYNFTANLHRANLRALGINRRDSVSELAALFSTEGFGSSFENMNGTTVIDKIVYINHLDTVRADAITILSQNSDSLRHLSMKSAFADVDVRGTSSYSQIIDYITEAVKRYIPSTGTNAAKKKGADKIYDLGAYQVDVDVKLANKVASIFLPGMEIAPGTRLAVEFEPKADKFRLDLESDYIGNNNNYLSKLNLVGRNAVDSVYVVLNAAECELGNVYMPDFLVRGIIRGNTIDTRIAFDNKSDETSLDLRTRTHIYRTAADLPQVRIDVRPTPLTVAGKRWLIDSCYVQLDSTAVLVSNLRMSSGEQQMSLSGKMGREQTDTIRVDFNRFDVAPASALISELGYRLSGTVSGKARAQALFGQTVFDALLDFDSLHINDFALGTPSIVSEWNSDKKRVDIRVREQSGRVPITGYFDIANSRYYADIQFPHFNLILLEPLIKGILVNTSGEADVHLTLNGEKDKPLLNGRVDIKRYNLQVDYTKARYSTSGRVEVIDNRFEALRLPVSDSLRGTAILNAHLASEYFKNLTFGVNVGFSNLLALNTTVRDNEIFYGRAFGTGELSIVGSERNTTLNINAATALDSEFNLPFTGVSTIEEAKFITFIDSTTLATAPESRNAQRPTLRQDISRISYTNELDIRINLNVLPNTRARISMINDYIANNINGVGVGNFNIHINPEQDIFTMNGSYQIQKGSYQFNLKTVKIFDKILTMEPGGTITWTGDPADPIVNLDAVYRLKASLQPLTGTVLYQGSNVNVECGINLTGKLFEPTLNLSITAPGSDPETQNVLRNYLNTQEVITNQFLSLLLARTFMPDMSTASMGNMGSSLVGAAGLEYLLNQVNNLISNDRFDIRLGVRPRTENTSDEVSVNFSTAIIPDKLLLEAGGTYNTRNNPVYVRRAPFSGEGYLTYILNKAGSLQLKGFTRVIERFDETQGLQETGIGLYYRKDFQTFSDLFLKANKRQQQKQQQKK</sequence>
<dbReference type="Pfam" id="PF04357">
    <property type="entry name" value="TamB"/>
    <property type="match status" value="1"/>
</dbReference>
<feature type="domain" description="Translocation and assembly module TamB C-terminal" evidence="6">
    <location>
        <begin position="1024"/>
        <end position="1465"/>
    </location>
</feature>
<protein>
    <recommendedName>
        <fullName evidence="6">Translocation and assembly module TamB C-terminal domain-containing protein</fullName>
    </recommendedName>
</protein>
<keyword evidence="4 5" id="KW-0472">Membrane</keyword>
<dbReference type="eggNOG" id="COG2911">
    <property type="taxonomic scope" value="Bacteria"/>
</dbReference>
<dbReference type="GO" id="GO:0005886">
    <property type="term" value="C:plasma membrane"/>
    <property type="evidence" value="ECO:0007669"/>
    <property type="project" value="InterPro"/>
</dbReference>
<gene>
    <name evidence="7" type="ORF">BN938_1904</name>
</gene>
<dbReference type="PATRIC" id="fig|1433126.3.peg.1882"/>
<keyword evidence="8" id="KW-1185">Reference proteome</keyword>
<dbReference type="STRING" id="1433126.BN938_1904"/>
<organism evidence="7 8">
    <name type="scientific">Mucinivorans hirudinis</name>
    <dbReference type="NCBI Taxonomy" id="1433126"/>
    <lineage>
        <taxon>Bacteria</taxon>
        <taxon>Pseudomonadati</taxon>
        <taxon>Bacteroidota</taxon>
        <taxon>Bacteroidia</taxon>
        <taxon>Bacteroidales</taxon>
        <taxon>Rikenellaceae</taxon>
        <taxon>Mucinivorans</taxon>
    </lineage>
</organism>
<evidence type="ECO:0000256" key="2">
    <source>
        <dbReference type="ARBA" id="ARBA00022692"/>
    </source>
</evidence>
<keyword evidence="2 5" id="KW-0812">Transmembrane</keyword>
<feature type="transmembrane region" description="Helical" evidence="5">
    <location>
        <begin position="7"/>
        <end position="30"/>
    </location>
</feature>
<evidence type="ECO:0000313" key="7">
    <source>
        <dbReference type="EMBL" id="CDN31983.1"/>
    </source>
</evidence>
<dbReference type="KEGG" id="rbc:BN938_1904"/>
<comment type="subcellular location">
    <subcellularLocation>
        <location evidence="1">Membrane</location>
        <topology evidence="1">Single-pass membrane protein</topology>
    </subcellularLocation>
</comment>
<name>A0A060RD82_9BACT</name>
<dbReference type="InterPro" id="IPR007452">
    <property type="entry name" value="TamB_C"/>
</dbReference>
<evidence type="ECO:0000259" key="6">
    <source>
        <dbReference type="Pfam" id="PF04357"/>
    </source>
</evidence>